<dbReference type="EMBL" id="FWEW01001285">
    <property type="protein sequence ID" value="SLM36729.1"/>
    <property type="molecule type" value="Genomic_DNA"/>
</dbReference>
<proteinExistence type="predicted"/>
<protein>
    <submittedName>
        <fullName evidence="1">Uncharacterized protein</fullName>
    </submittedName>
</protein>
<organism evidence="1 2">
    <name type="scientific">Lasallia pustulata</name>
    <dbReference type="NCBI Taxonomy" id="136370"/>
    <lineage>
        <taxon>Eukaryota</taxon>
        <taxon>Fungi</taxon>
        <taxon>Dikarya</taxon>
        <taxon>Ascomycota</taxon>
        <taxon>Pezizomycotina</taxon>
        <taxon>Lecanoromycetes</taxon>
        <taxon>OSLEUM clade</taxon>
        <taxon>Umbilicariomycetidae</taxon>
        <taxon>Umbilicariales</taxon>
        <taxon>Umbilicariaceae</taxon>
        <taxon>Lasallia</taxon>
    </lineage>
</organism>
<reference evidence="2" key="1">
    <citation type="submission" date="2017-03" db="EMBL/GenBank/DDBJ databases">
        <authorList>
            <person name="Sharma R."/>
            <person name="Thines M."/>
        </authorList>
    </citation>
    <scope>NUCLEOTIDE SEQUENCE [LARGE SCALE GENOMIC DNA]</scope>
</reference>
<evidence type="ECO:0000313" key="2">
    <source>
        <dbReference type="Proteomes" id="UP000192927"/>
    </source>
</evidence>
<dbReference type="Proteomes" id="UP000192927">
    <property type="component" value="Unassembled WGS sequence"/>
</dbReference>
<name>A0A1W5D1I6_9LECA</name>
<accession>A0A1W5D1I6</accession>
<dbReference type="AlphaFoldDB" id="A0A1W5D1I6"/>
<keyword evidence="2" id="KW-1185">Reference proteome</keyword>
<evidence type="ECO:0000313" key="1">
    <source>
        <dbReference type="EMBL" id="SLM36729.1"/>
    </source>
</evidence>
<sequence>MLMTTSDFKRHNPADPVQDVTNFDFWDVNYRFLTNEISSAGLLFPGNSGLKDNEPLSISNLAAYKSRPNIWLSTDGLVKSFYSTIMTDLGQTAPGPNILLNETALDFYTRNFTDMFNHIANAIPGPGIKSYAETKGETGSLGTTPAMFGAKYLCQVPQQKSTGTLLISILVADVVFMQLLWNAFKLATTECLVRKKPEANYCVGCGSRNNYGLIDLAATPGLASRSDDPAEMRSLDTE</sequence>